<reference evidence="1" key="1">
    <citation type="submission" date="2019-12" db="EMBL/GenBank/DDBJ databases">
        <title>An insight into the sialome of adult female Ixodes ricinus ticks feeding for 6 days.</title>
        <authorList>
            <person name="Perner J."/>
            <person name="Ribeiro J.M.C."/>
        </authorList>
    </citation>
    <scope>NUCLEOTIDE SEQUENCE</scope>
    <source>
        <strain evidence="1">Semi-engorged</strain>
        <tissue evidence="1">Salivary glands</tissue>
    </source>
</reference>
<dbReference type="AlphaFoldDB" id="A0A6B0UQY6"/>
<accession>A0A6B0UQY6</accession>
<organism evidence="1">
    <name type="scientific">Ixodes ricinus</name>
    <name type="common">Common tick</name>
    <name type="synonym">Acarus ricinus</name>
    <dbReference type="NCBI Taxonomy" id="34613"/>
    <lineage>
        <taxon>Eukaryota</taxon>
        <taxon>Metazoa</taxon>
        <taxon>Ecdysozoa</taxon>
        <taxon>Arthropoda</taxon>
        <taxon>Chelicerata</taxon>
        <taxon>Arachnida</taxon>
        <taxon>Acari</taxon>
        <taxon>Parasitiformes</taxon>
        <taxon>Ixodida</taxon>
        <taxon>Ixodoidea</taxon>
        <taxon>Ixodidae</taxon>
        <taxon>Ixodinae</taxon>
        <taxon>Ixodes</taxon>
    </lineage>
</organism>
<dbReference type="EMBL" id="GIFC01010102">
    <property type="protein sequence ID" value="MXU92185.1"/>
    <property type="molecule type" value="Transcribed_RNA"/>
</dbReference>
<protein>
    <submittedName>
        <fullName evidence="1">Uncharacterized protein</fullName>
    </submittedName>
</protein>
<evidence type="ECO:0000313" key="1">
    <source>
        <dbReference type="EMBL" id="MXU92185.1"/>
    </source>
</evidence>
<name>A0A6B0UQY6_IXORI</name>
<proteinExistence type="predicted"/>
<sequence length="130" mass="14614">MSCTEVMEPFLVVVMRSCIVPMSVARVGWWPTADGMRPSRADTSEPAWVNLKMLSMKSSTSCPSWSRKYSATERPVRATRARAPGGSFIWPYTRDTLDVLSLRLMTPPSSISWYRSLPSRVRSPTPAKTE</sequence>